<dbReference type="AlphaFoldDB" id="F7XK16"/>
<keyword evidence="2" id="KW-0614">Plasmid</keyword>
<gene>
    <name evidence="2" type="ordered locus">SM11_pD0512</name>
</gene>
<dbReference type="EMBL" id="CP001832">
    <property type="protein sequence ID" value="AEH83344.1"/>
    <property type="molecule type" value="Genomic_DNA"/>
</dbReference>
<proteinExistence type="predicted"/>
<protein>
    <submittedName>
        <fullName evidence="2">Uncharacterized protein</fullName>
    </submittedName>
</protein>
<reference evidence="2 3" key="1">
    <citation type="journal article" date="2011" name="J. Biotechnol.">
        <title>The complete genome sequence of the dominant Sinorhizobium meliloti field isolate SM11 extends the S. meliloti pan-genome.</title>
        <authorList>
            <person name="Schneiker-Bekel S."/>
            <person name="Wibberg D."/>
            <person name="Bekel T."/>
            <person name="Blom J."/>
            <person name="Linke B."/>
            <person name="Neuweger H."/>
            <person name="Stiens M."/>
            <person name="Vorholter F.J."/>
            <person name="Weidner S."/>
            <person name="Goesmann A."/>
            <person name="Puhler A."/>
            <person name="Schluter A."/>
        </authorList>
    </citation>
    <scope>NUCLEOTIDE SEQUENCE [LARGE SCALE GENOMIC DNA]</scope>
    <source>
        <strain evidence="2 3">SM11</strain>
        <plasmid evidence="3">pSmeSM11d</plasmid>
    </source>
</reference>
<evidence type="ECO:0000313" key="2">
    <source>
        <dbReference type="EMBL" id="AEH83344.1"/>
    </source>
</evidence>
<evidence type="ECO:0000256" key="1">
    <source>
        <dbReference type="SAM" id="Phobius"/>
    </source>
</evidence>
<evidence type="ECO:0000313" key="3">
    <source>
        <dbReference type="Proteomes" id="UP000009045"/>
    </source>
</evidence>
<dbReference type="KEGG" id="smx:SM11_pD0512"/>
<geneLocation type="plasmid" evidence="2 3">
    <name>pSmeSM11d</name>
</geneLocation>
<sequence length="86" mass="9995">MFSSMTAPWLRLAIGFRDMHFLTRRLEAFNRDDLPDWRRSPSRARRALSILPSLVEYSLFYALALIALTAVIALMAAAWIVDRRRV</sequence>
<name>F7XK16_SINMM</name>
<dbReference type="HOGENOM" id="CLU_191559_0_0_5"/>
<keyword evidence="1" id="KW-1133">Transmembrane helix</keyword>
<dbReference type="PATRIC" id="fig|707241.3.peg.6196"/>
<accession>F7XK16</accession>
<dbReference type="Proteomes" id="UP000009045">
    <property type="component" value="Plasmid pSmeSM11d"/>
</dbReference>
<keyword evidence="1" id="KW-0812">Transmembrane</keyword>
<feature type="transmembrane region" description="Helical" evidence="1">
    <location>
        <begin position="59"/>
        <end position="81"/>
    </location>
</feature>
<organism evidence="2 3">
    <name type="scientific">Sinorhizobium meliloti (strain SM11)</name>
    <dbReference type="NCBI Taxonomy" id="707241"/>
    <lineage>
        <taxon>Bacteria</taxon>
        <taxon>Pseudomonadati</taxon>
        <taxon>Pseudomonadota</taxon>
        <taxon>Alphaproteobacteria</taxon>
        <taxon>Hyphomicrobiales</taxon>
        <taxon>Rhizobiaceae</taxon>
        <taxon>Sinorhizobium/Ensifer group</taxon>
        <taxon>Sinorhizobium</taxon>
    </lineage>
</organism>
<keyword evidence="1" id="KW-0472">Membrane</keyword>